<evidence type="ECO:0000313" key="12">
    <source>
        <dbReference type="EMBL" id="KUG25957.1"/>
    </source>
</evidence>
<evidence type="ECO:0000256" key="2">
    <source>
        <dbReference type="ARBA" id="ARBA00004141"/>
    </source>
</evidence>
<protein>
    <submittedName>
        <fullName evidence="12">Membrane-associated zinc metalloprotease</fullName>
    </submittedName>
</protein>
<evidence type="ECO:0000256" key="8">
    <source>
        <dbReference type="ARBA" id="ARBA00023049"/>
    </source>
</evidence>
<dbReference type="EMBL" id="LNQE01000565">
    <property type="protein sequence ID" value="KUG25957.1"/>
    <property type="molecule type" value="Genomic_DNA"/>
</dbReference>
<feature type="transmembrane region" description="Helical" evidence="10">
    <location>
        <begin position="6"/>
        <end position="25"/>
    </location>
</feature>
<dbReference type="InterPro" id="IPR004387">
    <property type="entry name" value="Pept_M50_Zn"/>
</dbReference>
<comment type="subcellular location">
    <subcellularLocation>
        <location evidence="2">Membrane</location>
        <topology evidence="2">Multi-pass membrane protein</topology>
    </subcellularLocation>
</comment>
<evidence type="ECO:0000256" key="3">
    <source>
        <dbReference type="ARBA" id="ARBA00022670"/>
    </source>
</evidence>
<organism evidence="12">
    <name type="scientific">hydrocarbon metagenome</name>
    <dbReference type="NCBI Taxonomy" id="938273"/>
    <lineage>
        <taxon>unclassified sequences</taxon>
        <taxon>metagenomes</taxon>
        <taxon>ecological metagenomes</taxon>
    </lineage>
</organism>
<dbReference type="AlphaFoldDB" id="A0A0W8FYG7"/>
<name>A0A0W8FYG7_9ZZZZ</name>
<feature type="transmembrane region" description="Helical" evidence="10">
    <location>
        <begin position="424"/>
        <end position="445"/>
    </location>
</feature>
<dbReference type="NCBIfam" id="TIGR00054">
    <property type="entry name" value="RIP metalloprotease RseP"/>
    <property type="match status" value="1"/>
</dbReference>
<keyword evidence="6" id="KW-0862">Zinc</keyword>
<keyword evidence="3 12" id="KW-0645">Protease</keyword>
<dbReference type="PANTHER" id="PTHR42837">
    <property type="entry name" value="REGULATOR OF SIGMA-E PROTEASE RSEP"/>
    <property type="match status" value="1"/>
</dbReference>
<dbReference type="GO" id="GO:0004222">
    <property type="term" value="F:metalloendopeptidase activity"/>
    <property type="evidence" value="ECO:0007669"/>
    <property type="project" value="InterPro"/>
</dbReference>
<evidence type="ECO:0000256" key="10">
    <source>
        <dbReference type="SAM" id="Phobius"/>
    </source>
</evidence>
<dbReference type="GO" id="GO:0006508">
    <property type="term" value="P:proteolysis"/>
    <property type="evidence" value="ECO:0007669"/>
    <property type="project" value="UniProtKB-KW"/>
</dbReference>
<proteinExistence type="predicted"/>
<evidence type="ECO:0000256" key="9">
    <source>
        <dbReference type="ARBA" id="ARBA00023136"/>
    </source>
</evidence>
<dbReference type="Pfam" id="PF17820">
    <property type="entry name" value="PDZ_6"/>
    <property type="match status" value="1"/>
</dbReference>
<dbReference type="CDD" id="cd23081">
    <property type="entry name" value="cpPDZ_EcRseP-like"/>
    <property type="match status" value="2"/>
</dbReference>
<dbReference type="InterPro" id="IPR008915">
    <property type="entry name" value="Peptidase_M50"/>
</dbReference>
<evidence type="ECO:0000259" key="11">
    <source>
        <dbReference type="PROSITE" id="PS50106"/>
    </source>
</evidence>
<keyword evidence="4 10" id="KW-0812">Transmembrane</keyword>
<dbReference type="InterPro" id="IPR036034">
    <property type="entry name" value="PDZ_sf"/>
</dbReference>
<accession>A0A0W8FYG7</accession>
<dbReference type="SUPFAM" id="SSF50156">
    <property type="entry name" value="PDZ domain-like"/>
    <property type="match status" value="2"/>
</dbReference>
<reference evidence="12" key="1">
    <citation type="journal article" date="2015" name="Proc. Natl. Acad. Sci. U.S.A.">
        <title>Networks of energetic and metabolic interactions define dynamics in microbial communities.</title>
        <authorList>
            <person name="Embree M."/>
            <person name="Liu J.K."/>
            <person name="Al-Bassam M.M."/>
            <person name="Zengler K."/>
        </authorList>
    </citation>
    <scope>NUCLEOTIDE SEQUENCE</scope>
</reference>
<evidence type="ECO:0000256" key="6">
    <source>
        <dbReference type="ARBA" id="ARBA00022833"/>
    </source>
</evidence>
<sequence>MDYIIYFAITIGILVFVHEAGHFLAAKIAGMRAEVFAIGYGRRVLGYNKITGFTFGPLPKDWDGGEYTDYRVCLLPLGGYVKISGMIDESFDTKFTKSEPKPYEFRAKSTPKKLFVISAGVMMNLTLTILILWGINFFQGKQIINTTDLGYIQEDTPAALAGFQSYDKILSINNKEINNWEDVVNNLLVQNIGRDLTVTVLREDDVVELNIPKELIAESAQKSFMLPFGHTQPFISEVMKNSPAEAAGIQAGDIFLEMNGIIVNNSQEAIAIISSNKEQEIALVILRDEDTVTTAVTSGYDGKIGIYIADAYTGPIKYETFGFFRSFEESINNIGQITVLTFTMFKNVIIGNVEFDQVFGGPVKIAQFAAKSADTGIISFLYFLAMLSLSLAILNFLPFPVLDGGHFVIIIIEGIMRRELPVKVKIAIQNFGFIVLLMLMAFIIYSDIMSL</sequence>
<dbReference type="Pfam" id="PF02163">
    <property type="entry name" value="Peptidase_M50"/>
    <property type="match status" value="1"/>
</dbReference>
<dbReference type="CDD" id="cd06163">
    <property type="entry name" value="S2P-M50_PDZ_RseP-like"/>
    <property type="match status" value="1"/>
</dbReference>
<comment type="cofactor">
    <cofactor evidence="1">
        <name>Zn(2+)</name>
        <dbReference type="ChEBI" id="CHEBI:29105"/>
    </cofactor>
</comment>
<evidence type="ECO:0000256" key="1">
    <source>
        <dbReference type="ARBA" id="ARBA00001947"/>
    </source>
</evidence>
<feature type="domain" description="PDZ" evidence="11">
    <location>
        <begin position="234"/>
        <end position="289"/>
    </location>
</feature>
<keyword evidence="9 10" id="KW-0472">Membrane</keyword>
<dbReference type="PANTHER" id="PTHR42837:SF2">
    <property type="entry name" value="MEMBRANE METALLOPROTEASE ARASP2, CHLOROPLASTIC-RELATED"/>
    <property type="match status" value="1"/>
</dbReference>
<dbReference type="PROSITE" id="PS50106">
    <property type="entry name" value="PDZ"/>
    <property type="match status" value="1"/>
</dbReference>
<evidence type="ECO:0000256" key="5">
    <source>
        <dbReference type="ARBA" id="ARBA00022801"/>
    </source>
</evidence>
<feature type="transmembrane region" description="Helical" evidence="10">
    <location>
        <begin position="380"/>
        <end position="412"/>
    </location>
</feature>
<dbReference type="InterPro" id="IPR041489">
    <property type="entry name" value="PDZ_6"/>
</dbReference>
<feature type="transmembrane region" description="Helical" evidence="10">
    <location>
        <begin position="114"/>
        <end position="135"/>
    </location>
</feature>
<dbReference type="SMART" id="SM00228">
    <property type="entry name" value="PDZ"/>
    <property type="match status" value="2"/>
</dbReference>
<comment type="caution">
    <text evidence="12">The sequence shown here is derived from an EMBL/GenBank/DDBJ whole genome shotgun (WGS) entry which is preliminary data.</text>
</comment>
<dbReference type="Gene3D" id="2.30.42.10">
    <property type="match status" value="2"/>
</dbReference>
<evidence type="ECO:0000256" key="4">
    <source>
        <dbReference type="ARBA" id="ARBA00022692"/>
    </source>
</evidence>
<evidence type="ECO:0000256" key="7">
    <source>
        <dbReference type="ARBA" id="ARBA00022989"/>
    </source>
</evidence>
<dbReference type="InterPro" id="IPR001478">
    <property type="entry name" value="PDZ"/>
</dbReference>
<gene>
    <name evidence="12" type="ORF">ASZ90_004207</name>
</gene>
<keyword evidence="8 12" id="KW-0482">Metalloprotease</keyword>
<keyword evidence="7 10" id="KW-1133">Transmembrane helix</keyword>
<keyword evidence="5" id="KW-0378">Hydrolase</keyword>
<dbReference type="GO" id="GO:0016020">
    <property type="term" value="C:membrane"/>
    <property type="evidence" value="ECO:0007669"/>
    <property type="project" value="UniProtKB-SubCell"/>
</dbReference>